<dbReference type="Gene3D" id="1.10.357.10">
    <property type="entry name" value="Tetracycline Repressor, domain 2"/>
    <property type="match status" value="1"/>
</dbReference>
<dbReference type="PANTHER" id="PTHR30055">
    <property type="entry name" value="HTH-TYPE TRANSCRIPTIONAL REGULATOR RUTR"/>
    <property type="match status" value="1"/>
</dbReference>
<evidence type="ECO:0000313" key="7">
    <source>
        <dbReference type="Proteomes" id="UP001499843"/>
    </source>
</evidence>
<dbReference type="InterPro" id="IPR011075">
    <property type="entry name" value="TetR_C"/>
</dbReference>
<feature type="domain" description="HTH tetR-type" evidence="5">
    <location>
        <begin position="30"/>
        <end position="90"/>
    </location>
</feature>
<keyword evidence="1" id="KW-0805">Transcription regulation</keyword>
<dbReference type="InterPro" id="IPR050109">
    <property type="entry name" value="HTH-type_TetR-like_transc_reg"/>
</dbReference>
<dbReference type="InterPro" id="IPR001647">
    <property type="entry name" value="HTH_TetR"/>
</dbReference>
<dbReference type="Proteomes" id="UP001499843">
    <property type="component" value="Unassembled WGS sequence"/>
</dbReference>
<gene>
    <name evidence="6" type="ORF">GCM10009850_037040</name>
</gene>
<dbReference type="InterPro" id="IPR009057">
    <property type="entry name" value="Homeodomain-like_sf"/>
</dbReference>
<dbReference type="Pfam" id="PF16859">
    <property type="entry name" value="TetR_C_11"/>
    <property type="match status" value="1"/>
</dbReference>
<reference evidence="7" key="1">
    <citation type="journal article" date="2019" name="Int. J. Syst. Evol. Microbiol.">
        <title>The Global Catalogue of Microorganisms (GCM) 10K type strain sequencing project: providing services to taxonomists for standard genome sequencing and annotation.</title>
        <authorList>
            <consortium name="The Broad Institute Genomics Platform"/>
            <consortium name="The Broad Institute Genome Sequencing Center for Infectious Disease"/>
            <person name="Wu L."/>
            <person name="Ma J."/>
        </authorList>
    </citation>
    <scope>NUCLEOTIDE SEQUENCE [LARGE SCALE GENOMIC DNA]</scope>
    <source>
        <strain evidence="7">JCM 16114</strain>
    </source>
</reference>
<protein>
    <submittedName>
        <fullName evidence="6">TetR/AcrR family transcriptional regulator</fullName>
    </submittedName>
</protein>
<dbReference type="SUPFAM" id="SSF46689">
    <property type="entry name" value="Homeodomain-like"/>
    <property type="match status" value="1"/>
</dbReference>
<organism evidence="6 7">
    <name type="scientific">Nonomuraea monospora</name>
    <dbReference type="NCBI Taxonomy" id="568818"/>
    <lineage>
        <taxon>Bacteria</taxon>
        <taxon>Bacillati</taxon>
        <taxon>Actinomycetota</taxon>
        <taxon>Actinomycetes</taxon>
        <taxon>Streptosporangiales</taxon>
        <taxon>Streptosporangiaceae</taxon>
        <taxon>Nonomuraea</taxon>
    </lineage>
</organism>
<comment type="caution">
    <text evidence="6">The sequence shown here is derived from an EMBL/GenBank/DDBJ whole genome shotgun (WGS) entry which is preliminary data.</text>
</comment>
<dbReference type="SUPFAM" id="SSF48498">
    <property type="entry name" value="Tetracyclin repressor-like, C-terminal domain"/>
    <property type="match status" value="1"/>
</dbReference>
<sequence length="213" mass="23208">MASPGNDVKHGTCRTDKVACMSDTPRRRGADRTEAIMRTTLELGQEIGYARLSIEAVAARAGAGKHTIYRRWPSKGALLLDSLLSLNEASLDYPDTGDVAADLRVQIHAAVDLLAGPPFGPLFQALIGEAQYEPQVAAALNERFIVPQADKTVARLRAARDQGQLSPQFDLELAMAILSGPLYFQLLITQRPLTHEYVDRVLDALFAGMTPRP</sequence>
<evidence type="ECO:0000256" key="2">
    <source>
        <dbReference type="ARBA" id="ARBA00023125"/>
    </source>
</evidence>
<feature type="DNA-binding region" description="H-T-H motif" evidence="4">
    <location>
        <begin position="53"/>
        <end position="72"/>
    </location>
</feature>
<evidence type="ECO:0000313" key="6">
    <source>
        <dbReference type="EMBL" id="GAA2208246.1"/>
    </source>
</evidence>
<dbReference type="Pfam" id="PF00440">
    <property type="entry name" value="TetR_N"/>
    <property type="match status" value="1"/>
</dbReference>
<dbReference type="EMBL" id="BAAAQX010000008">
    <property type="protein sequence ID" value="GAA2208246.1"/>
    <property type="molecule type" value="Genomic_DNA"/>
</dbReference>
<proteinExistence type="predicted"/>
<name>A0ABP5P8Y1_9ACTN</name>
<evidence type="ECO:0000256" key="4">
    <source>
        <dbReference type="PROSITE-ProRule" id="PRU00335"/>
    </source>
</evidence>
<keyword evidence="7" id="KW-1185">Reference proteome</keyword>
<dbReference type="Gene3D" id="1.10.10.60">
    <property type="entry name" value="Homeodomain-like"/>
    <property type="match status" value="1"/>
</dbReference>
<keyword evidence="3" id="KW-0804">Transcription</keyword>
<evidence type="ECO:0000256" key="1">
    <source>
        <dbReference type="ARBA" id="ARBA00023015"/>
    </source>
</evidence>
<keyword evidence="2 4" id="KW-0238">DNA-binding</keyword>
<evidence type="ECO:0000259" key="5">
    <source>
        <dbReference type="PROSITE" id="PS50977"/>
    </source>
</evidence>
<dbReference type="PROSITE" id="PS50977">
    <property type="entry name" value="HTH_TETR_2"/>
    <property type="match status" value="1"/>
</dbReference>
<dbReference type="PANTHER" id="PTHR30055:SF148">
    <property type="entry name" value="TETR-FAMILY TRANSCRIPTIONAL REGULATOR"/>
    <property type="match status" value="1"/>
</dbReference>
<evidence type="ECO:0000256" key="3">
    <source>
        <dbReference type="ARBA" id="ARBA00023163"/>
    </source>
</evidence>
<dbReference type="InterPro" id="IPR036271">
    <property type="entry name" value="Tet_transcr_reg_TetR-rel_C_sf"/>
</dbReference>
<accession>A0ABP5P8Y1</accession>